<dbReference type="EMBL" id="LANO01000002">
    <property type="protein sequence ID" value="KJV54014.1"/>
    <property type="molecule type" value="Genomic_DNA"/>
</dbReference>
<evidence type="ECO:0000256" key="2">
    <source>
        <dbReference type="ARBA" id="ARBA00022516"/>
    </source>
</evidence>
<dbReference type="SUPFAM" id="SSF48179">
    <property type="entry name" value="6-phosphogluconate dehydrogenase C-terminal domain-like"/>
    <property type="match status" value="1"/>
</dbReference>
<evidence type="ECO:0000256" key="6">
    <source>
        <dbReference type="ARBA" id="ARBA00023209"/>
    </source>
</evidence>
<dbReference type="InterPro" id="IPR006168">
    <property type="entry name" value="G3P_DH_NAD-dep"/>
</dbReference>
<dbReference type="EC" id="1.1.1.94" evidence="8"/>
<gene>
    <name evidence="8 17" type="primary">gpsA</name>
    <name evidence="17" type="ORF">GILLIAM_01337</name>
    <name evidence="16" type="ORF">OTSGILL_0263</name>
</gene>
<sequence>MKIAIIGAGAWGTAIAMLLARNNHRVTLYTRHSAHTQEINQLHTNKKYLPNIILPNIISATSNFSDIVDHEIIIIVTPSDQVRATIENLKQHGISNNAIIGIASKGLDHNQSKLLSDVVKDHFANNPLFIIAGPNLANEVAQGLPCTLTIAAIQKEVRCNISALFHSTNVITSTIEDIITIQVASAFKNIIAIIAGIIIAKQYGQNCKASIITQGIKEIVAFARAVGSTNPDISEFGVIGDLILTSYAITSRNTKFGYDLGQYEYYTDLSSNTNPNLIEGIKAAKILYPLTVKLNLNCHIIDCAYSILHNGSKISYAIECMLKKINHETK</sequence>
<feature type="binding site" evidence="10">
    <location>
        <position position="105"/>
    </location>
    <ligand>
        <name>substrate</name>
    </ligand>
</feature>
<feature type="binding site" evidence="11">
    <location>
        <begin position="7"/>
        <end position="12"/>
    </location>
    <ligand>
        <name>NAD(+)</name>
        <dbReference type="ChEBI" id="CHEBI:57540"/>
    </ligand>
</feature>
<evidence type="ECO:0000259" key="14">
    <source>
        <dbReference type="Pfam" id="PF01210"/>
    </source>
</evidence>
<keyword evidence="3 8" id="KW-0547">Nucleotide-binding</keyword>
<dbReference type="InterPro" id="IPR013328">
    <property type="entry name" value="6PGD_dom2"/>
</dbReference>
<evidence type="ECO:0000256" key="4">
    <source>
        <dbReference type="ARBA" id="ARBA00023002"/>
    </source>
</evidence>
<name>A0A0F3MHF8_ORITS</name>
<feature type="binding site" evidence="8">
    <location>
        <position position="251"/>
    </location>
    <ligand>
        <name>sn-glycerol 3-phosphate</name>
        <dbReference type="ChEBI" id="CHEBI:57597"/>
    </ligand>
</feature>
<evidence type="ECO:0000256" key="10">
    <source>
        <dbReference type="PIRSR" id="PIRSR000114-2"/>
    </source>
</evidence>
<dbReference type="GO" id="GO:0047952">
    <property type="term" value="F:glycerol-3-phosphate dehydrogenase [NAD(P)+] activity"/>
    <property type="evidence" value="ECO:0007669"/>
    <property type="project" value="UniProtKB-UniRule"/>
</dbReference>
<keyword evidence="5 8" id="KW-0443">Lipid metabolism</keyword>
<comment type="function">
    <text evidence="8">Catalyzes the reduction of the glycolytic intermediate dihydroxyacetone phosphate (DHAP) to sn-glycerol 3-phosphate (G3P), the key precursor for phospholipid synthesis.</text>
</comment>
<evidence type="ECO:0000256" key="8">
    <source>
        <dbReference type="HAMAP-Rule" id="MF_00394"/>
    </source>
</evidence>
<dbReference type="AlphaFoldDB" id="A0A0F3MHF8"/>
<dbReference type="Pfam" id="PF07479">
    <property type="entry name" value="NAD_Gly3P_dh_C"/>
    <property type="match status" value="1"/>
</dbReference>
<feature type="binding site" evidence="10">
    <location>
        <begin position="252"/>
        <end position="253"/>
    </location>
    <ligand>
        <name>substrate</name>
    </ligand>
</feature>
<evidence type="ECO:0000259" key="15">
    <source>
        <dbReference type="Pfam" id="PF07479"/>
    </source>
</evidence>
<keyword evidence="8" id="KW-0963">Cytoplasm</keyword>
<evidence type="ECO:0000256" key="9">
    <source>
        <dbReference type="PIRSR" id="PIRSR000114-1"/>
    </source>
</evidence>
<dbReference type="SUPFAM" id="SSF51735">
    <property type="entry name" value="NAD(P)-binding Rossmann-fold domains"/>
    <property type="match status" value="1"/>
</dbReference>
<dbReference type="PANTHER" id="PTHR11728">
    <property type="entry name" value="GLYCEROL-3-PHOSPHATE DEHYDROGENASE"/>
    <property type="match status" value="1"/>
</dbReference>
<keyword evidence="8" id="KW-0521">NADP</keyword>
<dbReference type="Pfam" id="PF01210">
    <property type="entry name" value="NAD_Gly3P_dh_N"/>
    <property type="match status" value="1"/>
</dbReference>
<feature type="domain" description="Glycerol-3-phosphate dehydrogenase NAD-dependent N-terminal" evidence="14">
    <location>
        <begin position="2"/>
        <end position="156"/>
    </location>
</feature>
<dbReference type="GO" id="GO:0051287">
    <property type="term" value="F:NAD binding"/>
    <property type="evidence" value="ECO:0007669"/>
    <property type="project" value="InterPro"/>
</dbReference>
<comment type="pathway">
    <text evidence="8">Membrane lipid metabolism; glycerophospholipid metabolism.</text>
</comment>
<feature type="domain" description="Glycerol-3-phosphate dehydrogenase NAD-dependent C-terminal" evidence="15">
    <location>
        <begin position="177"/>
        <end position="318"/>
    </location>
</feature>
<feature type="binding site" evidence="11">
    <location>
        <position position="137"/>
    </location>
    <ligand>
        <name>NAD(+)</name>
        <dbReference type="ChEBI" id="CHEBI:57540"/>
    </ligand>
</feature>
<feature type="binding site" evidence="8">
    <location>
        <position position="188"/>
    </location>
    <ligand>
        <name>sn-glycerol 3-phosphate</name>
        <dbReference type="ChEBI" id="CHEBI:57597"/>
    </ligand>
</feature>
<dbReference type="GO" id="GO:0008654">
    <property type="term" value="P:phospholipid biosynthetic process"/>
    <property type="evidence" value="ECO:0007669"/>
    <property type="project" value="UniProtKB-KW"/>
</dbReference>
<feature type="binding site" evidence="8">
    <location>
        <position position="252"/>
    </location>
    <ligand>
        <name>sn-glycerol 3-phosphate</name>
        <dbReference type="ChEBI" id="CHEBI:57597"/>
    </ligand>
</feature>
<evidence type="ECO:0000313" key="16">
    <source>
        <dbReference type="EMBL" id="KJV54014.1"/>
    </source>
</evidence>
<feature type="binding site" evidence="8">
    <location>
        <position position="253"/>
    </location>
    <ligand>
        <name>sn-glycerol 3-phosphate</name>
        <dbReference type="ChEBI" id="CHEBI:57597"/>
    </ligand>
</feature>
<protein>
    <recommendedName>
        <fullName evidence="8">Glycerol-3-phosphate dehydrogenase [NAD(P)+]</fullName>
        <ecNumber evidence="8">1.1.1.94</ecNumber>
    </recommendedName>
    <alternativeName>
        <fullName evidence="8">NAD(P)(+)-dependent glycerol-3-phosphate dehydrogenase</fullName>
    </alternativeName>
    <alternativeName>
        <fullName evidence="8">NAD(P)H-dependent dihydroxyacetone-phosphate reductase</fullName>
    </alternativeName>
</protein>
<feature type="binding site" evidence="8">
    <location>
        <position position="137"/>
    </location>
    <ligand>
        <name>NADPH</name>
        <dbReference type="ChEBI" id="CHEBI:57783"/>
    </ligand>
</feature>
<evidence type="ECO:0000256" key="12">
    <source>
        <dbReference type="RuleBase" id="RU000437"/>
    </source>
</evidence>
<feature type="active site" description="Proton acceptor" evidence="8 9">
    <location>
        <position position="188"/>
    </location>
</feature>
<dbReference type="GO" id="GO:0046168">
    <property type="term" value="P:glycerol-3-phosphate catabolic process"/>
    <property type="evidence" value="ECO:0007669"/>
    <property type="project" value="InterPro"/>
</dbReference>
<comment type="catalytic activity">
    <reaction evidence="8">
        <text>sn-glycerol 3-phosphate + NAD(+) = dihydroxyacetone phosphate + NADH + H(+)</text>
        <dbReference type="Rhea" id="RHEA:11092"/>
        <dbReference type="ChEBI" id="CHEBI:15378"/>
        <dbReference type="ChEBI" id="CHEBI:57540"/>
        <dbReference type="ChEBI" id="CHEBI:57597"/>
        <dbReference type="ChEBI" id="CHEBI:57642"/>
        <dbReference type="ChEBI" id="CHEBI:57945"/>
        <dbReference type="EC" id="1.1.1.94"/>
    </reaction>
</comment>
<evidence type="ECO:0000313" key="18">
    <source>
        <dbReference type="Proteomes" id="UP000033769"/>
    </source>
</evidence>
<reference evidence="17" key="2">
    <citation type="submission" date="2018-03" db="EMBL/GenBank/DDBJ databases">
        <authorList>
            <person name="Keele B.F."/>
        </authorList>
    </citation>
    <scope>NUCLEOTIDE SEQUENCE [LARGE SCALE GENOMIC DNA]</scope>
    <source>
        <strain evidence="17">Gilliam</strain>
    </source>
</reference>
<evidence type="ECO:0000256" key="13">
    <source>
        <dbReference type="RuleBase" id="RU000439"/>
    </source>
</evidence>
<dbReference type="PRINTS" id="PR00077">
    <property type="entry name" value="GPDHDRGNASE"/>
</dbReference>
<feature type="binding site" evidence="8">
    <location>
        <position position="277"/>
    </location>
    <ligand>
        <name>NADPH</name>
        <dbReference type="ChEBI" id="CHEBI:57783"/>
    </ligand>
</feature>
<comment type="similarity">
    <text evidence="1 8 12">Belongs to the NAD-dependent glycerol-3-phosphate dehydrogenase family.</text>
</comment>
<dbReference type="Proteomes" id="UP000244959">
    <property type="component" value="Chromosome I"/>
</dbReference>
<keyword evidence="6 8" id="KW-0594">Phospholipid biosynthesis</keyword>
<comment type="caution">
    <text evidence="8">Lacks conserved residue(s) required for the propagation of feature annotation.</text>
</comment>
<reference evidence="16 18" key="1">
    <citation type="submission" date="2015-02" db="EMBL/GenBank/DDBJ databases">
        <title>Genome Sequencing of Rickettsiales.</title>
        <authorList>
            <person name="Daugherty S.C."/>
            <person name="Su Q."/>
            <person name="Abolude K."/>
            <person name="Beier-Sexton M."/>
            <person name="Carlyon J.A."/>
            <person name="Carter R."/>
            <person name="Day N.P."/>
            <person name="Dumler S.J."/>
            <person name="Dyachenko V."/>
            <person name="Godinez A."/>
            <person name="Kurtti T.J."/>
            <person name="Lichay M."/>
            <person name="Mullins K.E."/>
            <person name="Ott S."/>
            <person name="Pappas-Brown V."/>
            <person name="Paris D.H."/>
            <person name="Patel P."/>
            <person name="Richards A.L."/>
            <person name="Sadzewicz L."/>
            <person name="Sears K."/>
            <person name="Seidman D."/>
            <person name="Sengamalay N."/>
            <person name="Stenos J."/>
            <person name="Tallon L.J."/>
            <person name="Vincent G."/>
            <person name="Fraser C.M."/>
            <person name="Munderloh U."/>
            <person name="Dunning-Hotopp J.C."/>
        </authorList>
    </citation>
    <scope>NUCLEOTIDE SEQUENCE [LARGE SCALE GENOMIC DNA]</scope>
    <source>
        <strain evidence="16 18">Gilliam</strain>
    </source>
</reference>
<dbReference type="GO" id="GO:0046167">
    <property type="term" value="P:glycerol-3-phosphate biosynthetic process"/>
    <property type="evidence" value="ECO:0007669"/>
    <property type="project" value="UniProtKB-UniRule"/>
</dbReference>
<dbReference type="PROSITE" id="PS00957">
    <property type="entry name" value="NAD_G3PDH"/>
    <property type="match status" value="1"/>
</dbReference>
<feature type="binding site" evidence="8">
    <location>
        <position position="105"/>
    </location>
    <ligand>
        <name>sn-glycerol 3-phosphate</name>
        <dbReference type="ChEBI" id="CHEBI:57597"/>
    </ligand>
</feature>
<feature type="binding site" evidence="8">
    <location>
        <position position="252"/>
    </location>
    <ligand>
        <name>NADPH</name>
        <dbReference type="ChEBI" id="CHEBI:57783"/>
    </ligand>
</feature>
<evidence type="ECO:0000256" key="1">
    <source>
        <dbReference type="ARBA" id="ARBA00011009"/>
    </source>
</evidence>
<dbReference type="NCBIfam" id="NF000942">
    <property type="entry name" value="PRK00094.1-4"/>
    <property type="match status" value="1"/>
</dbReference>
<keyword evidence="8 11" id="KW-0520">NAD</keyword>
<feature type="binding site" evidence="8">
    <location>
        <position position="32"/>
    </location>
    <ligand>
        <name>NADPH</name>
        <dbReference type="ChEBI" id="CHEBI:57783"/>
    </ligand>
</feature>
<dbReference type="GO" id="GO:0005975">
    <property type="term" value="P:carbohydrate metabolic process"/>
    <property type="evidence" value="ECO:0007669"/>
    <property type="project" value="InterPro"/>
</dbReference>
<keyword evidence="2 8" id="KW-0444">Lipid biosynthesis</keyword>
<dbReference type="PANTHER" id="PTHR11728:SF1">
    <property type="entry name" value="GLYCEROL-3-PHOSPHATE DEHYDROGENASE [NAD(+)] 2, CHLOROPLASTIC"/>
    <property type="match status" value="1"/>
</dbReference>
<dbReference type="NCBIfam" id="NF000947">
    <property type="entry name" value="PRK00094.2-5"/>
    <property type="match status" value="1"/>
</dbReference>
<feature type="binding site" evidence="8">
    <location>
        <position position="105"/>
    </location>
    <ligand>
        <name>NADPH</name>
        <dbReference type="ChEBI" id="CHEBI:57783"/>
    </ligand>
</feature>
<evidence type="ECO:0000313" key="19">
    <source>
        <dbReference type="Proteomes" id="UP000244959"/>
    </source>
</evidence>
<evidence type="ECO:0000256" key="11">
    <source>
        <dbReference type="PIRSR" id="PIRSR000114-3"/>
    </source>
</evidence>
<feature type="binding site" evidence="8">
    <location>
        <position position="133"/>
    </location>
    <ligand>
        <name>sn-glycerol 3-phosphate</name>
        <dbReference type="ChEBI" id="CHEBI:57597"/>
    </ligand>
</feature>
<keyword evidence="19" id="KW-1185">Reference proteome</keyword>
<dbReference type="Gene3D" id="3.40.50.720">
    <property type="entry name" value="NAD(P)-binding Rossmann-like Domain"/>
    <property type="match status" value="1"/>
</dbReference>
<evidence type="ECO:0000256" key="3">
    <source>
        <dbReference type="ARBA" id="ARBA00022741"/>
    </source>
</evidence>
<dbReference type="InterPro" id="IPR036291">
    <property type="entry name" value="NAD(P)-bd_dom_sf"/>
</dbReference>
<comment type="catalytic activity">
    <reaction evidence="8 13">
        <text>sn-glycerol 3-phosphate + NADP(+) = dihydroxyacetone phosphate + NADPH + H(+)</text>
        <dbReference type="Rhea" id="RHEA:11096"/>
        <dbReference type="ChEBI" id="CHEBI:15378"/>
        <dbReference type="ChEBI" id="CHEBI:57597"/>
        <dbReference type="ChEBI" id="CHEBI:57642"/>
        <dbReference type="ChEBI" id="CHEBI:57783"/>
        <dbReference type="ChEBI" id="CHEBI:58349"/>
        <dbReference type="EC" id="1.1.1.94"/>
    </reaction>
</comment>
<evidence type="ECO:0000313" key="17">
    <source>
        <dbReference type="EMBL" id="SPR06904.1"/>
    </source>
</evidence>
<dbReference type="Proteomes" id="UP000033769">
    <property type="component" value="Unassembled WGS sequence"/>
</dbReference>
<comment type="subcellular location">
    <subcellularLocation>
        <location evidence="8">Cytoplasm</location>
    </subcellularLocation>
</comment>
<dbReference type="PIRSF" id="PIRSF000114">
    <property type="entry name" value="Glycerol-3-P_dh"/>
    <property type="match status" value="1"/>
</dbReference>
<dbReference type="NCBIfam" id="NF000940">
    <property type="entry name" value="PRK00094.1-2"/>
    <property type="match status" value="1"/>
</dbReference>
<dbReference type="InterPro" id="IPR011128">
    <property type="entry name" value="G3P_DH_NAD-dep_N"/>
</dbReference>
<accession>A0A0F3MHF8</accession>
<feature type="binding site" evidence="8">
    <location>
        <position position="11"/>
    </location>
    <ligand>
        <name>NADPH</name>
        <dbReference type="ChEBI" id="CHEBI:57783"/>
    </ligand>
</feature>
<proteinExistence type="inferred from homology"/>
<dbReference type="EMBL" id="LS398551">
    <property type="protein sequence ID" value="SPR06904.1"/>
    <property type="molecule type" value="Genomic_DNA"/>
</dbReference>
<dbReference type="UniPathway" id="UPA00940"/>
<dbReference type="PATRIC" id="fig|1359184.3.peg.820"/>
<organism evidence="16 18">
    <name type="scientific">Orientia tsutsugamushi str. Gilliam</name>
    <dbReference type="NCBI Taxonomy" id="1359184"/>
    <lineage>
        <taxon>Bacteria</taxon>
        <taxon>Pseudomonadati</taxon>
        <taxon>Pseudomonadota</taxon>
        <taxon>Alphaproteobacteria</taxon>
        <taxon>Rickettsiales</taxon>
        <taxon>Rickettsiaceae</taxon>
        <taxon>Rickettsieae</taxon>
        <taxon>Orientia</taxon>
    </lineage>
</organism>
<dbReference type="GO" id="GO:0006650">
    <property type="term" value="P:glycerophospholipid metabolic process"/>
    <property type="evidence" value="ECO:0007669"/>
    <property type="project" value="UniProtKB-UniRule"/>
</dbReference>
<evidence type="ECO:0000256" key="7">
    <source>
        <dbReference type="ARBA" id="ARBA00023264"/>
    </source>
</evidence>
<keyword evidence="4 8" id="KW-0560">Oxidoreductase</keyword>
<reference evidence="19" key="3">
    <citation type="submission" date="2018-03" db="EMBL/GenBank/DDBJ databases">
        <authorList>
            <person name="Batty M. E."/>
            <person name="Batty M E."/>
        </authorList>
    </citation>
    <scope>NUCLEOTIDE SEQUENCE [LARGE SCALE GENOMIC DNA]</scope>
    <source>
        <strain evidence="19">Gilliam</strain>
    </source>
</reference>
<dbReference type="InterPro" id="IPR006109">
    <property type="entry name" value="G3P_DH_NAD-dep_C"/>
</dbReference>
<feature type="binding site" evidence="8">
    <location>
        <position position="279"/>
    </location>
    <ligand>
        <name>NADPH</name>
        <dbReference type="ChEBI" id="CHEBI:57783"/>
    </ligand>
</feature>
<feature type="binding site" evidence="11">
    <location>
        <position position="252"/>
    </location>
    <ligand>
        <name>NAD(+)</name>
        <dbReference type="ChEBI" id="CHEBI:57540"/>
    </ligand>
</feature>
<dbReference type="InterPro" id="IPR008927">
    <property type="entry name" value="6-PGluconate_DH-like_C_sf"/>
</dbReference>
<evidence type="ECO:0000256" key="5">
    <source>
        <dbReference type="ARBA" id="ARBA00023098"/>
    </source>
</evidence>
<dbReference type="Gene3D" id="1.10.1040.10">
    <property type="entry name" value="N-(1-d-carboxylethyl)-l-norvaline Dehydrogenase, domain 2"/>
    <property type="match status" value="1"/>
</dbReference>
<dbReference type="RefSeq" id="WP_047220158.1">
    <property type="nucleotide sequence ID" value="NZ_LS398551.1"/>
</dbReference>
<keyword evidence="7 8" id="KW-1208">Phospholipid metabolism</keyword>
<feature type="binding site" evidence="8">
    <location>
        <position position="241"/>
    </location>
    <ligand>
        <name>sn-glycerol 3-phosphate</name>
        <dbReference type="ChEBI" id="CHEBI:57597"/>
    </ligand>
</feature>
<dbReference type="HAMAP" id="MF_00394">
    <property type="entry name" value="NAD_Glyc3P_dehydrog"/>
    <property type="match status" value="1"/>
</dbReference>
<feature type="binding site" evidence="8">
    <location>
        <position position="48"/>
    </location>
    <ligand>
        <name>NADPH</name>
        <dbReference type="ChEBI" id="CHEBI:57783"/>
    </ligand>
</feature>
<feature type="binding site" evidence="8">
    <location>
        <position position="31"/>
    </location>
    <ligand>
        <name>NADPH</name>
        <dbReference type="ChEBI" id="CHEBI:57783"/>
    </ligand>
</feature>
<dbReference type="GO" id="GO:0005829">
    <property type="term" value="C:cytosol"/>
    <property type="evidence" value="ECO:0007669"/>
    <property type="project" value="TreeGrafter"/>
</dbReference>